<dbReference type="AlphaFoldDB" id="C4JJ90"/>
<dbReference type="KEGG" id="ure:UREG_01697"/>
<protein>
    <recommendedName>
        <fullName evidence="3">Protein kinase domain-containing protein</fullName>
    </recommendedName>
</protein>
<keyword evidence="2" id="KW-1185">Reference proteome</keyword>
<sequence length="210" mass="24467">MALLSPDQVSALTAADVSFNQVLKEGEFSTVFQVLIRDQKYVMKVLVLGWTPPNRETNIFICESTAYRRLKAKRLYEKGLVPDFYGEMENLDPDLWRPHLDSFLRDELRPCAVVLEYIPKLQKMQLSNFSEARAAEFRAIFLEIQQAHVYHGDPYPRNMMVSYASKPERCLWIDFDRAQTYSEGELTPRQKELMGEEIALVDNFFEDAVR</sequence>
<dbReference type="VEuPathDB" id="FungiDB:UREG_01697"/>
<dbReference type="OMA" id="FMVTPGE"/>
<evidence type="ECO:0008006" key="3">
    <source>
        <dbReference type="Google" id="ProtNLM"/>
    </source>
</evidence>
<dbReference type="EMBL" id="CH476615">
    <property type="protein sequence ID" value="EEP76848.1"/>
    <property type="molecule type" value="Genomic_DNA"/>
</dbReference>
<dbReference type="InterPro" id="IPR011009">
    <property type="entry name" value="Kinase-like_dom_sf"/>
</dbReference>
<dbReference type="Gene3D" id="1.10.510.10">
    <property type="entry name" value="Transferase(Phosphotransferase) domain 1"/>
    <property type="match status" value="1"/>
</dbReference>
<organism evidence="1 2">
    <name type="scientific">Uncinocarpus reesii (strain UAMH 1704)</name>
    <dbReference type="NCBI Taxonomy" id="336963"/>
    <lineage>
        <taxon>Eukaryota</taxon>
        <taxon>Fungi</taxon>
        <taxon>Dikarya</taxon>
        <taxon>Ascomycota</taxon>
        <taxon>Pezizomycotina</taxon>
        <taxon>Eurotiomycetes</taxon>
        <taxon>Eurotiomycetidae</taxon>
        <taxon>Onygenales</taxon>
        <taxon>Onygenaceae</taxon>
        <taxon>Uncinocarpus</taxon>
    </lineage>
</organism>
<proteinExistence type="predicted"/>
<gene>
    <name evidence="1" type="ORF">UREG_01697</name>
</gene>
<dbReference type="SUPFAM" id="SSF56112">
    <property type="entry name" value="Protein kinase-like (PK-like)"/>
    <property type="match status" value="1"/>
</dbReference>
<evidence type="ECO:0000313" key="1">
    <source>
        <dbReference type="EMBL" id="EEP76848.1"/>
    </source>
</evidence>
<dbReference type="OrthoDB" id="4185642at2759"/>
<dbReference type="Proteomes" id="UP000002058">
    <property type="component" value="Unassembled WGS sequence"/>
</dbReference>
<evidence type="ECO:0000313" key="2">
    <source>
        <dbReference type="Proteomes" id="UP000002058"/>
    </source>
</evidence>
<reference evidence="2" key="1">
    <citation type="journal article" date="2009" name="Genome Res.">
        <title>Comparative genomic analyses of the human fungal pathogens Coccidioides and their relatives.</title>
        <authorList>
            <person name="Sharpton T.J."/>
            <person name="Stajich J.E."/>
            <person name="Rounsley S.D."/>
            <person name="Gardner M.J."/>
            <person name="Wortman J.R."/>
            <person name="Jordar V.S."/>
            <person name="Maiti R."/>
            <person name="Kodira C.D."/>
            <person name="Neafsey D.E."/>
            <person name="Zeng Q."/>
            <person name="Hung C.-Y."/>
            <person name="McMahan C."/>
            <person name="Muszewska A."/>
            <person name="Grynberg M."/>
            <person name="Mandel M.A."/>
            <person name="Kellner E.M."/>
            <person name="Barker B.M."/>
            <person name="Galgiani J.N."/>
            <person name="Orbach M.J."/>
            <person name="Kirkland T.N."/>
            <person name="Cole G.T."/>
            <person name="Henn M.R."/>
            <person name="Birren B.W."/>
            <person name="Taylor J.W."/>
        </authorList>
    </citation>
    <scope>NUCLEOTIDE SEQUENCE [LARGE SCALE GENOMIC DNA]</scope>
    <source>
        <strain evidence="2">UAMH 1704</strain>
    </source>
</reference>
<dbReference type="RefSeq" id="XP_002542181.1">
    <property type="nucleotide sequence ID" value="XM_002542135.1"/>
</dbReference>
<dbReference type="GeneID" id="8438746"/>
<dbReference type="InParanoid" id="C4JJ90"/>
<dbReference type="HOGENOM" id="CLU_076921_2_1_1"/>
<accession>C4JJ90</accession>
<dbReference type="eggNOG" id="ENOG502SQ16">
    <property type="taxonomic scope" value="Eukaryota"/>
</dbReference>
<name>C4JJ90_UNCRE</name>